<evidence type="ECO:0000313" key="4">
    <source>
        <dbReference type="Proteomes" id="UP001194580"/>
    </source>
</evidence>
<feature type="compositionally biased region" description="Basic residues" evidence="2">
    <location>
        <begin position="86"/>
        <end position="97"/>
    </location>
</feature>
<keyword evidence="1" id="KW-0175">Coiled coil</keyword>
<name>A0AAD4GZY3_9FUNG</name>
<feature type="coiled-coil region" evidence="1">
    <location>
        <begin position="42"/>
        <end position="69"/>
    </location>
</feature>
<feature type="non-terminal residue" evidence="3">
    <location>
        <position position="152"/>
    </location>
</feature>
<protein>
    <submittedName>
        <fullName evidence="3">Uncharacterized protein</fullName>
    </submittedName>
</protein>
<keyword evidence="4" id="KW-1185">Reference proteome</keyword>
<dbReference type="Proteomes" id="UP001194580">
    <property type="component" value="Unassembled WGS sequence"/>
</dbReference>
<evidence type="ECO:0000256" key="1">
    <source>
        <dbReference type="SAM" id="Coils"/>
    </source>
</evidence>
<dbReference type="EMBL" id="JAAAIL010002858">
    <property type="protein sequence ID" value="KAG0254047.1"/>
    <property type="molecule type" value="Genomic_DNA"/>
</dbReference>
<evidence type="ECO:0000256" key="2">
    <source>
        <dbReference type="SAM" id="MobiDB-lite"/>
    </source>
</evidence>
<comment type="caution">
    <text evidence="3">The sequence shown here is derived from an EMBL/GenBank/DDBJ whole genome shotgun (WGS) entry which is preliminary data.</text>
</comment>
<accession>A0AAD4GZY3</accession>
<gene>
    <name evidence="3" type="ORF">BGZ95_006143</name>
</gene>
<evidence type="ECO:0000313" key="3">
    <source>
        <dbReference type="EMBL" id="KAG0254047.1"/>
    </source>
</evidence>
<organism evidence="3 4">
    <name type="scientific">Linnemannia exigua</name>
    <dbReference type="NCBI Taxonomy" id="604196"/>
    <lineage>
        <taxon>Eukaryota</taxon>
        <taxon>Fungi</taxon>
        <taxon>Fungi incertae sedis</taxon>
        <taxon>Mucoromycota</taxon>
        <taxon>Mortierellomycotina</taxon>
        <taxon>Mortierellomycetes</taxon>
        <taxon>Mortierellales</taxon>
        <taxon>Mortierellaceae</taxon>
        <taxon>Linnemannia</taxon>
    </lineage>
</organism>
<feature type="region of interest" description="Disordered" evidence="2">
    <location>
        <begin position="71"/>
        <end position="110"/>
    </location>
</feature>
<proteinExistence type="predicted"/>
<sequence length="152" mass="17509">MEGIAVGMGLAPASDTEMLIDPVARLAFRKRVLEPQQQQVPILDHEQLLQEQQDQIEACKAHMLELRQMQREPAEASGTRPAANQAKRKNPALKRKYTARDQQVQQRHDVVSSTLAQQKWRKRRGYNNYDVLAERFVQFMEENTAESADPNR</sequence>
<dbReference type="AlphaFoldDB" id="A0AAD4GZY3"/>
<reference evidence="3" key="1">
    <citation type="journal article" date="2020" name="Fungal Divers.">
        <title>Resolving the Mortierellaceae phylogeny through synthesis of multi-gene phylogenetics and phylogenomics.</title>
        <authorList>
            <person name="Vandepol N."/>
            <person name="Liber J."/>
            <person name="Desiro A."/>
            <person name="Na H."/>
            <person name="Kennedy M."/>
            <person name="Barry K."/>
            <person name="Grigoriev I.V."/>
            <person name="Miller A.N."/>
            <person name="O'Donnell K."/>
            <person name="Stajich J.E."/>
            <person name="Bonito G."/>
        </authorList>
    </citation>
    <scope>NUCLEOTIDE SEQUENCE</scope>
    <source>
        <strain evidence="3">NRRL 28262</strain>
    </source>
</reference>